<dbReference type="InterPro" id="IPR043519">
    <property type="entry name" value="NT_sf"/>
</dbReference>
<keyword evidence="4" id="KW-1185">Reference proteome</keyword>
<sequence>MLLLSRPSHLISRITPWSLSYRLRTPGIARLFLGTIAMAALHPFLTKDAHHLLEAFAPTEEKTRERAEALQRVRDALATENGGTDVLDVSMWVYANDVDAAPLDLAVVDTQFPRGRPPHTGGSPSDDATTMNEITTALLAHGFAGTFPSPTPTRSVIPHSRNPRDPVPTSTSATDIPWADYTPPPRGRTEIVYPATLSAQTPTPFTLMPPAPTLLPLIELLKSYTALSAHIQQTIALAYIWLRSWGVHEITPLALALLVVKFIQETAGVRPLLPDGREGARTVWVRFNAYNRRQKMQTSETVELDASFCAPGPPPAELANQRLGPAFHAFLKWFAEKKFHSKAPVNLSIHTPRMIHASLPTTNTVWADHQLIIRDPFVLTHNHAARVSRQTLHHTYIVANTAASVLSRGSALTGVFGPYLLPPRASAWFGQTRAYHKTRSRSKFAIELETTIQTPHSARSVTLRRVEAAIHGKYGRKFSIGLFGSTQYGVDAPTSDLDLVVIDADRMQGFTPDVKLKRLPAVYDVQDLATTLRKRGFRILRVIPQASVPIVKFLDPDTNLYCDINVNDQLGIHNTALIRAYCDLHPVVRPIVRALKRWARPLGLNDPGAAQGAASFSSYALVLMVVGRLQMRGLLPNLQDMGPVNADVDMDDAVRRGAGADSFWLRMRDGRRLQCDTRWRRPSPSRPSSPASSTPESLQADLHDALLDWFQ</sequence>
<evidence type="ECO:0000313" key="3">
    <source>
        <dbReference type="EMBL" id="TFY54556.1"/>
    </source>
</evidence>
<dbReference type="Proteomes" id="UP000298327">
    <property type="component" value="Unassembled WGS sequence"/>
</dbReference>
<feature type="domain" description="Poly(A) RNA polymerase mitochondrial-like central palm" evidence="2">
    <location>
        <begin position="456"/>
        <end position="582"/>
    </location>
</feature>
<dbReference type="GO" id="GO:0031123">
    <property type="term" value="P:RNA 3'-end processing"/>
    <property type="evidence" value="ECO:0007669"/>
    <property type="project" value="TreeGrafter"/>
</dbReference>
<dbReference type="Gene3D" id="3.30.460.10">
    <property type="entry name" value="Beta Polymerase, domain 2"/>
    <property type="match status" value="1"/>
</dbReference>
<dbReference type="OrthoDB" id="2274644at2759"/>
<feature type="region of interest" description="Disordered" evidence="1">
    <location>
        <begin position="154"/>
        <end position="181"/>
    </location>
</feature>
<feature type="compositionally biased region" description="Low complexity" evidence="1">
    <location>
        <begin position="686"/>
        <end position="697"/>
    </location>
</feature>
<proteinExistence type="predicted"/>
<dbReference type="InterPro" id="IPR054708">
    <property type="entry name" value="MTPAP-like_central"/>
</dbReference>
<dbReference type="Gene3D" id="1.10.1410.10">
    <property type="match status" value="2"/>
</dbReference>
<reference evidence="3 4" key="1">
    <citation type="submission" date="2019-02" db="EMBL/GenBank/DDBJ databases">
        <title>Genome sequencing of the rare red list fungi Dentipellis fragilis.</title>
        <authorList>
            <person name="Buettner E."/>
            <person name="Kellner H."/>
        </authorList>
    </citation>
    <scope>NUCLEOTIDE SEQUENCE [LARGE SCALE GENOMIC DNA]</scope>
    <source>
        <strain evidence="3 4">DSM 105465</strain>
    </source>
</reference>
<feature type="region of interest" description="Disordered" evidence="1">
    <location>
        <begin position="677"/>
        <end position="698"/>
    </location>
</feature>
<dbReference type="PANTHER" id="PTHR12271:SF40">
    <property type="entry name" value="POLY(A) RNA POLYMERASE GLD2"/>
    <property type="match status" value="1"/>
</dbReference>
<accession>A0A4Y9XWP2</accession>
<comment type="caution">
    <text evidence="3">The sequence shown here is derived from an EMBL/GenBank/DDBJ whole genome shotgun (WGS) entry which is preliminary data.</text>
</comment>
<evidence type="ECO:0000256" key="1">
    <source>
        <dbReference type="SAM" id="MobiDB-lite"/>
    </source>
</evidence>
<dbReference type="Pfam" id="PF22600">
    <property type="entry name" value="MTPAP-like_central"/>
    <property type="match status" value="1"/>
</dbReference>
<dbReference type="GO" id="GO:0010605">
    <property type="term" value="P:negative regulation of macromolecule metabolic process"/>
    <property type="evidence" value="ECO:0007669"/>
    <property type="project" value="UniProtKB-ARBA"/>
</dbReference>
<name>A0A4Y9XWP2_9AGAM</name>
<evidence type="ECO:0000259" key="2">
    <source>
        <dbReference type="Pfam" id="PF22600"/>
    </source>
</evidence>
<dbReference type="AlphaFoldDB" id="A0A4Y9XWP2"/>
<protein>
    <recommendedName>
        <fullName evidence="2">Poly(A) RNA polymerase mitochondrial-like central palm domain-containing protein</fullName>
    </recommendedName>
</protein>
<dbReference type="SUPFAM" id="SSF81301">
    <property type="entry name" value="Nucleotidyltransferase"/>
    <property type="match status" value="1"/>
</dbReference>
<dbReference type="EMBL" id="SEOQ01001013">
    <property type="protein sequence ID" value="TFY54556.1"/>
    <property type="molecule type" value="Genomic_DNA"/>
</dbReference>
<dbReference type="GO" id="GO:0016779">
    <property type="term" value="F:nucleotidyltransferase activity"/>
    <property type="evidence" value="ECO:0007669"/>
    <property type="project" value="UniProtKB-ARBA"/>
</dbReference>
<dbReference type="CDD" id="cd05402">
    <property type="entry name" value="NT_PAP_TUTase"/>
    <property type="match status" value="1"/>
</dbReference>
<gene>
    <name evidence="3" type="ORF">EVG20_g9655</name>
</gene>
<dbReference type="PANTHER" id="PTHR12271">
    <property type="entry name" value="POLY A POLYMERASE CID PAP -RELATED"/>
    <property type="match status" value="1"/>
</dbReference>
<evidence type="ECO:0000313" key="4">
    <source>
        <dbReference type="Proteomes" id="UP000298327"/>
    </source>
</evidence>
<dbReference type="STRING" id="205917.A0A4Y9XWP2"/>
<organism evidence="3 4">
    <name type="scientific">Dentipellis fragilis</name>
    <dbReference type="NCBI Taxonomy" id="205917"/>
    <lineage>
        <taxon>Eukaryota</taxon>
        <taxon>Fungi</taxon>
        <taxon>Dikarya</taxon>
        <taxon>Basidiomycota</taxon>
        <taxon>Agaricomycotina</taxon>
        <taxon>Agaricomycetes</taxon>
        <taxon>Russulales</taxon>
        <taxon>Hericiaceae</taxon>
        <taxon>Dentipellis</taxon>
    </lineage>
</organism>
<dbReference type="SUPFAM" id="SSF81631">
    <property type="entry name" value="PAP/OAS1 substrate-binding domain"/>
    <property type="match status" value="2"/>
</dbReference>